<name>A9BBK2_PROM4</name>
<dbReference type="AlphaFoldDB" id="A9BBK2"/>
<dbReference type="CDD" id="cd05247">
    <property type="entry name" value="UDP_G4E_1_SDR_e"/>
    <property type="match status" value="1"/>
</dbReference>
<organism evidence="10 11">
    <name type="scientific">Prochlorococcus marinus (strain MIT 9211)</name>
    <dbReference type="NCBI Taxonomy" id="93059"/>
    <lineage>
        <taxon>Bacteria</taxon>
        <taxon>Bacillati</taxon>
        <taxon>Cyanobacteriota</taxon>
        <taxon>Cyanophyceae</taxon>
        <taxon>Synechococcales</taxon>
        <taxon>Prochlorococcaceae</taxon>
        <taxon>Prochlorococcus</taxon>
    </lineage>
</organism>
<keyword evidence="7 8" id="KW-0413">Isomerase</keyword>
<evidence type="ECO:0000256" key="4">
    <source>
        <dbReference type="ARBA" id="ARBA00013189"/>
    </source>
</evidence>
<comment type="catalytic activity">
    <reaction evidence="1 8">
        <text>UDP-alpha-D-glucose = UDP-alpha-D-galactose</text>
        <dbReference type="Rhea" id="RHEA:22168"/>
        <dbReference type="ChEBI" id="CHEBI:58885"/>
        <dbReference type="ChEBI" id="CHEBI:66914"/>
        <dbReference type="EC" id="5.1.3.2"/>
    </reaction>
</comment>
<evidence type="ECO:0000256" key="2">
    <source>
        <dbReference type="ARBA" id="ARBA00001911"/>
    </source>
</evidence>
<protein>
    <recommendedName>
        <fullName evidence="5 8">UDP-glucose 4-epimerase</fullName>
        <ecNumber evidence="4 8">5.1.3.2</ecNumber>
    </recommendedName>
</protein>
<accession>A9BBK2</accession>
<dbReference type="GO" id="GO:0005829">
    <property type="term" value="C:cytosol"/>
    <property type="evidence" value="ECO:0007669"/>
    <property type="project" value="TreeGrafter"/>
</dbReference>
<evidence type="ECO:0000313" key="10">
    <source>
        <dbReference type="EMBL" id="ABX09214.1"/>
    </source>
</evidence>
<keyword evidence="8" id="KW-0119">Carbohydrate metabolism</keyword>
<keyword evidence="6 8" id="KW-0520">NAD</keyword>
<evidence type="ECO:0000256" key="7">
    <source>
        <dbReference type="ARBA" id="ARBA00023235"/>
    </source>
</evidence>
<comment type="cofactor">
    <cofactor evidence="2 8">
        <name>NAD(+)</name>
        <dbReference type="ChEBI" id="CHEBI:57540"/>
    </cofactor>
</comment>
<keyword evidence="11" id="KW-1185">Reference proteome</keyword>
<dbReference type="EMBL" id="CP000878">
    <property type="protein sequence ID" value="ABX09214.1"/>
    <property type="molecule type" value="Genomic_DNA"/>
</dbReference>
<evidence type="ECO:0000256" key="6">
    <source>
        <dbReference type="ARBA" id="ARBA00023027"/>
    </source>
</evidence>
<dbReference type="UniPathway" id="UPA00214"/>
<comment type="subunit">
    <text evidence="8">Homodimer.</text>
</comment>
<dbReference type="Proteomes" id="UP000000788">
    <property type="component" value="Chromosome"/>
</dbReference>
<dbReference type="GO" id="GO:0006012">
    <property type="term" value="P:galactose metabolic process"/>
    <property type="evidence" value="ECO:0007669"/>
    <property type="project" value="UniProtKB-UniPathway"/>
</dbReference>
<evidence type="ECO:0000313" key="11">
    <source>
        <dbReference type="Proteomes" id="UP000000788"/>
    </source>
</evidence>
<dbReference type="Gene3D" id="3.40.50.720">
    <property type="entry name" value="NAD(P)-binding Rossmann-like Domain"/>
    <property type="match status" value="1"/>
</dbReference>
<dbReference type="Gene3D" id="3.90.25.10">
    <property type="entry name" value="UDP-galactose 4-epimerase, domain 1"/>
    <property type="match status" value="1"/>
</dbReference>
<dbReference type="InterPro" id="IPR036291">
    <property type="entry name" value="NAD(P)-bd_dom_sf"/>
</dbReference>
<dbReference type="NCBIfam" id="TIGR01179">
    <property type="entry name" value="galE"/>
    <property type="match status" value="1"/>
</dbReference>
<evidence type="ECO:0000256" key="5">
    <source>
        <dbReference type="ARBA" id="ARBA00018569"/>
    </source>
</evidence>
<dbReference type="InterPro" id="IPR005886">
    <property type="entry name" value="UDP_G4E"/>
</dbReference>
<comment type="pathway">
    <text evidence="8">Carbohydrate metabolism; galactose metabolism.</text>
</comment>
<dbReference type="HOGENOM" id="CLU_007383_1_10_3"/>
<dbReference type="OrthoDB" id="9801785at2"/>
<dbReference type="KEGG" id="pmj:P9211_12831"/>
<dbReference type="SUPFAM" id="SSF51735">
    <property type="entry name" value="NAD(P)-binding Rossmann-fold domains"/>
    <property type="match status" value="1"/>
</dbReference>
<evidence type="ECO:0000259" key="9">
    <source>
        <dbReference type="Pfam" id="PF16363"/>
    </source>
</evidence>
<sequence>MRTILITGGAGFIGSHTCLTLLDHGYDLLVLDSYVNSSPIAIKKVIILHKRNNQISNNQLMQISGDIRDYKFLKKLFFESKLNGKPIEAVIHFAGLKAVEESVENPLLYWDVNVGGSINLLRVMDEFRCRTIVFSSSATIYAPKTDELLKEDSDIAPLNPYGQTKAAIEQILSDLFQHTDQQWRIANLRYFNPIGAHQSGEIGESPLGKPNNLFPYISQVAVGARDILNIFGNDWPTPDGTGIRDYIHVMDLAEAHHAALEYLLDNESILTNLNIGTGKGTSVLELINTFINVNDCKVPYTFCNRRLGDVPVSVANNELAIKTLNWHPKRSLEDICRDGWKWQMLNPQGYLNKAI</sequence>
<dbReference type="EC" id="5.1.3.2" evidence="4 8"/>
<dbReference type="STRING" id="93059.P9211_12831"/>
<dbReference type="Pfam" id="PF16363">
    <property type="entry name" value="GDP_Man_Dehyd"/>
    <property type="match status" value="1"/>
</dbReference>
<comment type="similarity">
    <text evidence="3 8">Belongs to the NAD(P)-dependent epimerase/dehydratase family.</text>
</comment>
<dbReference type="PANTHER" id="PTHR43725:SF47">
    <property type="entry name" value="UDP-GLUCOSE 4-EPIMERASE"/>
    <property type="match status" value="1"/>
</dbReference>
<proteinExistence type="inferred from homology"/>
<dbReference type="PANTHER" id="PTHR43725">
    <property type="entry name" value="UDP-GLUCOSE 4-EPIMERASE"/>
    <property type="match status" value="1"/>
</dbReference>
<dbReference type="InterPro" id="IPR016040">
    <property type="entry name" value="NAD(P)-bd_dom"/>
</dbReference>
<reference evidence="10 11" key="1">
    <citation type="journal article" date="2007" name="PLoS Genet.">
        <title>Patterns and implications of gene gain and loss in the evolution of Prochlorococcus.</title>
        <authorList>
            <person name="Kettler G.C."/>
            <person name="Martiny A.C."/>
            <person name="Huang K."/>
            <person name="Zucker J."/>
            <person name="Coleman M.L."/>
            <person name="Rodrigue S."/>
            <person name="Chen F."/>
            <person name="Lapidus A."/>
            <person name="Ferriera S."/>
            <person name="Johnson J."/>
            <person name="Steglich C."/>
            <person name="Church G.M."/>
            <person name="Richardson P."/>
            <person name="Chisholm S.W."/>
        </authorList>
    </citation>
    <scope>NUCLEOTIDE SEQUENCE [LARGE SCALE GENOMIC DNA]</scope>
    <source>
        <strain evidence="11">MIT 9211</strain>
    </source>
</reference>
<evidence type="ECO:0000256" key="1">
    <source>
        <dbReference type="ARBA" id="ARBA00000083"/>
    </source>
</evidence>
<feature type="domain" description="NAD(P)-binding" evidence="9">
    <location>
        <begin position="5"/>
        <end position="338"/>
    </location>
</feature>
<dbReference type="eggNOG" id="COG1087">
    <property type="taxonomic scope" value="Bacteria"/>
</dbReference>
<evidence type="ECO:0000256" key="8">
    <source>
        <dbReference type="RuleBase" id="RU366046"/>
    </source>
</evidence>
<dbReference type="GO" id="GO:0003978">
    <property type="term" value="F:UDP-glucose 4-epimerase activity"/>
    <property type="evidence" value="ECO:0007669"/>
    <property type="project" value="UniProtKB-UniRule"/>
</dbReference>
<gene>
    <name evidence="10" type="primary">galE</name>
    <name evidence="10" type="ordered locus">P9211_12831</name>
</gene>
<dbReference type="RefSeq" id="WP_012195835.1">
    <property type="nucleotide sequence ID" value="NC_009976.1"/>
</dbReference>
<evidence type="ECO:0000256" key="3">
    <source>
        <dbReference type="ARBA" id="ARBA00007637"/>
    </source>
</evidence>